<evidence type="ECO:0000256" key="1">
    <source>
        <dbReference type="ARBA" id="ARBA00004123"/>
    </source>
</evidence>
<evidence type="ECO:0000256" key="6">
    <source>
        <dbReference type="ARBA" id="ARBA00022801"/>
    </source>
</evidence>
<dbReference type="FunFam" id="3.30.420.10:FF:000007">
    <property type="entry name" value="Interferon-stimulated exonuclease gene 20"/>
    <property type="match status" value="1"/>
</dbReference>
<dbReference type="Proteomes" id="UP000785679">
    <property type="component" value="Unassembled WGS sequence"/>
</dbReference>
<evidence type="ECO:0000256" key="10">
    <source>
        <dbReference type="SAM" id="MobiDB-lite"/>
    </source>
</evidence>
<name>A0A8J8P080_HALGN</name>
<evidence type="ECO:0000256" key="3">
    <source>
        <dbReference type="ARBA" id="ARBA00016937"/>
    </source>
</evidence>
<comment type="similarity">
    <text evidence="2">Belongs to the REXO4 family.</text>
</comment>
<keyword evidence="4" id="KW-0698">rRNA processing</keyword>
<keyword evidence="13" id="KW-1185">Reference proteome</keyword>
<dbReference type="InterPro" id="IPR012337">
    <property type="entry name" value="RNaseH-like_sf"/>
</dbReference>
<evidence type="ECO:0000256" key="8">
    <source>
        <dbReference type="ARBA" id="ARBA00023242"/>
    </source>
</evidence>
<dbReference type="SMART" id="SM00479">
    <property type="entry name" value="EXOIII"/>
    <property type="match status" value="1"/>
</dbReference>
<dbReference type="InterPro" id="IPR037431">
    <property type="entry name" value="REX4_DEDDh_dom"/>
</dbReference>
<comment type="caution">
    <text evidence="12">The sequence shown here is derived from an EMBL/GenBank/DDBJ whole genome shotgun (WGS) entry which is preliminary data.</text>
</comment>
<dbReference type="SUPFAM" id="SSF53098">
    <property type="entry name" value="Ribonuclease H-like"/>
    <property type="match status" value="1"/>
</dbReference>
<dbReference type="Gene3D" id="3.30.420.10">
    <property type="entry name" value="Ribonuclease H-like superfamily/Ribonuclease H"/>
    <property type="match status" value="1"/>
</dbReference>
<evidence type="ECO:0000313" key="12">
    <source>
        <dbReference type="EMBL" id="TNV83819.1"/>
    </source>
</evidence>
<gene>
    <name evidence="12" type="ORF">FGO68_gene10942</name>
</gene>
<reference evidence="12" key="1">
    <citation type="submission" date="2019-06" db="EMBL/GenBank/DDBJ databases">
        <authorList>
            <person name="Zheng W."/>
        </authorList>
    </citation>
    <scope>NUCLEOTIDE SEQUENCE</scope>
    <source>
        <strain evidence="12">QDHG01</strain>
    </source>
</reference>
<proteinExistence type="inferred from homology"/>
<keyword evidence="8" id="KW-0539">Nucleus</keyword>
<feature type="region of interest" description="Disordered" evidence="10">
    <location>
        <begin position="42"/>
        <end position="74"/>
    </location>
</feature>
<keyword evidence="6" id="KW-0378">Hydrolase</keyword>
<sequence>MAEEVKRTINVSRTSLETLDVKGENTKMLSLMNVVIKQRDAKQEIKRRDMKHKNKQEVKNEKQEHQQQQPQTQSLVDSVFRPRPEAFKGETPIVAVDCEMVEVDRCSDALARVSIVNYNGQVLYDHYVRPESRITNFRTWVSGVHPHHMKDAKPFKLAKQECHKLLKGKIIVGHALTGDFRVLELDEAFVAKEKVRDTSKYRKYQNDHGQAQSLKVLTEKFLLRKIQSGSHCSVTDARAALALYRISEQEWENQVKQKSYTNVKRIVHQDIGKMATFFGRKGTKM</sequence>
<protein>
    <recommendedName>
        <fullName evidence="3">RNA exonuclease 4</fullName>
    </recommendedName>
</protein>
<keyword evidence="7" id="KW-0269">Exonuclease</keyword>
<dbReference type="InterPro" id="IPR013520">
    <property type="entry name" value="Ribonucl_H"/>
</dbReference>
<organism evidence="12 13">
    <name type="scientific">Halteria grandinella</name>
    <dbReference type="NCBI Taxonomy" id="5974"/>
    <lineage>
        <taxon>Eukaryota</taxon>
        <taxon>Sar</taxon>
        <taxon>Alveolata</taxon>
        <taxon>Ciliophora</taxon>
        <taxon>Intramacronucleata</taxon>
        <taxon>Spirotrichea</taxon>
        <taxon>Stichotrichia</taxon>
        <taxon>Sporadotrichida</taxon>
        <taxon>Halteriidae</taxon>
        <taxon>Halteria</taxon>
    </lineage>
</organism>
<feature type="domain" description="Exonuclease" evidence="11">
    <location>
        <begin position="92"/>
        <end position="253"/>
    </location>
</feature>
<dbReference type="AlphaFoldDB" id="A0A8J8P080"/>
<feature type="compositionally biased region" description="Basic and acidic residues" evidence="10">
    <location>
        <begin position="55"/>
        <end position="65"/>
    </location>
</feature>
<dbReference type="InterPro" id="IPR047021">
    <property type="entry name" value="REXO1/3/4-like"/>
</dbReference>
<dbReference type="GO" id="GO:0003676">
    <property type="term" value="F:nucleic acid binding"/>
    <property type="evidence" value="ECO:0007669"/>
    <property type="project" value="InterPro"/>
</dbReference>
<dbReference type="PANTHER" id="PTHR12801:SF45">
    <property type="entry name" value="RNA EXONUCLEASE 4"/>
    <property type="match status" value="1"/>
</dbReference>
<evidence type="ECO:0000256" key="2">
    <source>
        <dbReference type="ARBA" id="ARBA00010489"/>
    </source>
</evidence>
<evidence type="ECO:0000256" key="5">
    <source>
        <dbReference type="ARBA" id="ARBA00022722"/>
    </source>
</evidence>
<comment type="subcellular location">
    <subcellularLocation>
        <location evidence="1">Nucleus</location>
    </subcellularLocation>
</comment>
<dbReference type="PANTHER" id="PTHR12801">
    <property type="entry name" value="RNA EXONUCLEASE REXO1 / RECO3 FAMILY MEMBER-RELATED"/>
    <property type="match status" value="1"/>
</dbReference>
<keyword evidence="5" id="KW-0540">Nuclease</keyword>
<dbReference type="CDD" id="cd06144">
    <property type="entry name" value="REX4_like"/>
    <property type="match status" value="1"/>
</dbReference>
<evidence type="ECO:0000256" key="7">
    <source>
        <dbReference type="ARBA" id="ARBA00022839"/>
    </source>
</evidence>
<dbReference type="OrthoDB" id="8191639at2759"/>
<dbReference type="GO" id="GO:0005634">
    <property type="term" value="C:nucleus"/>
    <property type="evidence" value="ECO:0007669"/>
    <property type="project" value="UniProtKB-SubCell"/>
</dbReference>
<dbReference type="Pfam" id="PF00929">
    <property type="entry name" value="RNase_T"/>
    <property type="match status" value="1"/>
</dbReference>
<evidence type="ECO:0000256" key="4">
    <source>
        <dbReference type="ARBA" id="ARBA00022552"/>
    </source>
</evidence>
<dbReference type="EMBL" id="RRYP01003414">
    <property type="protein sequence ID" value="TNV83819.1"/>
    <property type="molecule type" value="Genomic_DNA"/>
</dbReference>
<dbReference type="InterPro" id="IPR036397">
    <property type="entry name" value="RNaseH_sf"/>
</dbReference>
<evidence type="ECO:0000256" key="9">
    <source>
        <dbReference type="ARBA" id="ARBA00025599"/>
    </source>
</evidence>
<dbReference type="GO" id="GO:0006364">
    <property type="term" value="P:rRNA processing"/>
    <property type="evidence" value="ECO:0007669"/>
    <property type="project" value="UniProtKB-KW"/>
</dbReference>
<dbReference type="GO" id="GO:0008408">
    <property type="term" value="F:3'-5' exonuclease activity"/>
    <property type="evidence" value="ECO:0007669"/>
    <property type="project" value="InterPro"/>
</dbReference>
<evidence type="ECO:0000259" key="11">
    <source>
        <dbReference type="SMART" id="SM00479"/>
    </source>
</evidence>
<evidence type="ECO:0000313" key="13">
    <source>
        <dbReference type="Proteomes" id="UP000785679"/>
    </source>
</evidence>
<comment type="function">
    <text evidence="9">Exoribonuclease involved in ribosome biosynthesis. Involved in the processing of ITS1, the internal transcribed spacer localized between the 18S and 5.8S rRNAs.</text>
</comment>
<accession>A0A8J8P080</accession>